<gene>
    <name evidence="1" type="ORF">HAX54_028150</name>
</gene>
<evidence type="ECO:0000313" key="2">
    <source>
        <dbReference type="Proteomes" id="UP000823775"/>
    </source>
</evidence>
<dbReference type="Proteomes" id="UP000823775">
    <property type="component" value="Unassembled WGS sequence"/>
</dbReference>
<evidence type="ECO:0000313" key="1">
    <source>
        <dbReference type="EMBL" id="MCD9641726.1"/>
    </source>
</evidence>
<comment type="caution">
    <text evidence="1">The sequence shown here is derived from an EMBL/GenBank/DDBJ whole genome shotgun (WGS) entry which is preliminary data.</text>
</comment>
<reference evidence="1 2" key="1">
    <citation type="journal article" date="2021" name="BMC Genomics">
        <title>Datura genome reveals duplications of psychoactive alkaloid biosynthetic genes and high mutation rate following tissue culture.</title>
        <authorList>
            <person name="Rajewski A."/>
            <person name="Carter-House D."/>
            <person name="Stajich J."/>
            <person name="Litt A."/>
        </authorList>
    </citation>
    <scope>NUCLEOTIDE SEQUENCE [LARGE SCALE GENOMIC DNA]</scope>
    <source>
        <strain evidence="1">AR-01</strain>
    </source>
</reference>
<feature type="non-terminal residue" evidence="1">
    <location>
        <position position="77"/>
    </location>
</feature>
<sequence length="77" mass="8783">MQQDYLDDRSPNITDLENNHRIHNSSVLTTIVGPFQQMAGTRKRVLDGISGGLPHYSKIELQELKEFPKCIEVFPSQ</sequence>
<proteinExistence type="predicted"/>
<dbReference type="EMBL" id="JACEIK010003442">
    <property type="protein sequence ID" value="MCD9641726.1"/>
    <property type="molecule type" value="Genomic_DNA"/>
</dbReference>
<protein>
    <submittedName>
        <fullName evidence="1">Uncharacterized protein</fullName>
    </submittedName>
</protein>
<keyword evidence="2" id="KW-1185">Reference proteome</keyword>
<organism evidence="1 2">
    <name type="scientific">Datura stramonium</name>
    <name type="common">Jimsonweed</name>
    <name type="synonym">Common thornapple</name>
    <dbReference type="NCBI Taxonomy" id="4076"/>
    <lineage>
        <taxon>Eukaryota</taxon>
        <taxon>Viridiplantae</taxon>
        <taxon>Streptophyta</taxon>
        <taxon>Embryophyta</taxon>
        <taxon>Tracheophyta</taxon>
        <taxon>Spermatophyta</taxon>
        <taxon>Magnoliopsida</taxon>
        <taxon>eudicotyledons</taxon>
        <taxon>Gunneridae</taxon>
        <taxon>Pentapetalae</taxon>
        <taxon>asterids</taxon>
        <taxon>lamiids</taxon>
        <taxon>Solanales</taxon>
        <taxon>Solanaceae</taxon>
        <taxon>Solanoideae</taxon>
        <taxon>Datureae</taxon>
        <taxon>Datura</taxon>
    </lineage>
</organism>
<accession>A0ABS8V3M8</accession>
<name>A0ABS8V3M8_DATST</name>